<evidence type="ECO:0000313" key="1">
    <source>
        <dbReference type="EMBL" id="QIC67631.1"/>
    </source>
</evidence>
<dbReference type="Proteomes" id="UP000503505">
    <property type="component" value="Chromosome"/>
</dbReference>
<organism evidence="1 2">
    <name type="scientific">Acinetobacter schindleri</name>
    <dbReference type="NCBI Taxonomy" id="108981"/>
    <lineage>
        <taxon>Bacteria</taxon>
        <taxon>Pseudomonadati</taxon>
        <taxon>Pseudomonadota</taxon>
        <taxon>Gammaproteobacteria</taxon>
        <taxon>Moraxellales</taxon>
        <taxon>Moraxellaceae</taxon>
        <taxon>Acinetobacter</taxon>
    </lineage>
</organism>
<protein>
    <submittedName>
        <fullName evidence="1">Type IV toxin-antitoxin system AbiEi family antitoxin domain-containing protein</fullName>
    </submittedName>
</protein>
<evidence type="ECO:0000313" key="2">
    <source>
        <dbReference type="Proteomes" id="UP000503505"/>
    </source>
</evidence>
<dbReference type="AlphaFoldDB" id="A0AAE7BX68"/>
<proteinExistence type="predicted"/>
<dbReference type="Pfam" id="PF19570">
    <property type="entry name" value="DUF6088"/>
    <property type="match status" value="1"/>
</dbReference>
<accession>A0AAE7BX68</accession>
<dbReference type="RefSeq" id="WP_163171566.1">
    <property type="nucleotide sequence ID" value="NZ_CP044463.1"/>
</dbReference>
<sequence length="204" mass="23675">MFNIAKAVQERVKGFHLGHVFSVDEFIQLGKIEVVYQELHRLTKQGVINRIQHGVYYRPEPNRMLKGRYLSPDVYEVVKVIAEKNGELIQVHGGMAANRFELSTQVPVMDVFYTSGNSREFKIGGTQVRLLHTKNSKFFQHPFDSRVGVAISALLFLGKEIVDLNMVKKLERMLTSEERILLYQSSLPMWLHELLDEQKTKFYF</sequence>
<gene>
    <name evidence="1" type="ORF">FSC10_09730</name>
</gene>
<reference evidence="1 2" key="1">
    <citation type="submission" date="2019-09" db="EMBL/GenBank/DDBJ databases">
        <title>Non-baumannii Acinetobacter spp. carrying blaNDM-1 isolated in China.</title>
        <authorList>
            <person name="Cui C."/>
            <person name="Chen C."/>
            <person name="Sun J."/>
            <person name="Liu Y."/>
        </authorList>
    </citation>
    <scope>NUCLEOTIDE SEQUENCE [LARGE SCALE GENOMIC DNA]</scope>
    <source>
        <strain evidence="1 2">HZE23-1</strain>
    </source>
</reference>
<dbReference type="EMBL" id="CP044463">
    <property type="protein sequence ID" value="QIC67631.1"/>
    <property type="molecule type" value="Genomic_DNA"/>
</dbReference>
<name>A0AAE7BX68_9GAMM</name>
<dbReference type="InterPro" id="IPR045738">
    <property type="entry name" value="DUF6088"/>
</dbReference>